<organism evidence="1 2">
    <name type="scientific">Candidatus Buchananbacteria bacterium RIFCSPHIGHO2_01_FULL_44_11</name>
    <dbReference type="NCBI Taxonomy" id="1797535"/>
    <lineage>
        <taxon>Bacteria</taxon>
        <taxon>Candidatus Buchananiibacteriota</taxon>
    </lineage>
</organism>
<name>A0A1G1Y0E7_9BACT</name>
<gene>
    <name evidence="1" type="ORF">A2744_02460</name>
</gene>
<dbReference type="AlphaFoldDB" id="A0A1G1Y0E7"/>
<comment type="caution">
    <text evidence="1">The sequence shown here is derived from an EMBL/GenBank/DDBJ whole genome shotgun (WGS) entry which is preliminary data.</text>
</comment>
<dbReference type="STRING" id="1797535.A2744_02460"/>
<dbReference type="Proteomes" id="UP000178240">
    <property type="component" value="Unassembled WGS sequence"/>
</dbReference>
<protein>
    <submittedName>
        <fullName evidence="1">Uncharacterized protein</fullName>
    </submittedName>
</protein>
<evidence type="ECO:0000313" key="2">
    <source>
        <dbReference type="Proteomes" id="UP000178240"/>
    </source>
</evidence>
<evidence type="ECO:0000313" key="1">
    <source>
        <dbReference type="EMBL" id="OGY45691.1"/>
    </source>
</evidence>
<proteinExistence type="predicted"/>
<accession>A0A1G1Y0E7</accession>
<dbReference type="EMBL" id="MHIE01000014">
    <property type="protein sequence ID" value="OGY45691.1"/>
    <property type="molecule type" value="Genomic_DNA"/>
</dbReference>
<reference evidence="1 2" key="1">
    <citation type="journal article" date="2016" name="Nat. Commun.">
        <title>Thousands of microbial genomes shed light on interconnected biogeochemical processes in an aquifer system.</title>
        <authorList>
            <person name="Anantharaman K."/>
            <person name="Brown C.T."/>
            <person name="Hug L.A."/>
            <person name="Sharon I."/>
            <person name="Castelle C.J."/>
            <person name="Probst A.J."/>
            <person name="Thomas B.C."/>
            <person name="Singh A."/>
            <person name="Wilkins M.J."/>
            <person name="Karaoz U."/>
            <person name="Brodie E.L."/>
            <person name="Williams K.H."/>
            <person name="Hubbard S.S."/>
            <person name="Banfield J.F."/>
        </authorList>
    </citation>
    <scope>NUCLEOTIDE SEQUENCE [LARGE SCALE GENOMIC DNA]</scope>
</reference>
<sequence length="114" mass="12665">MANIYEKIFGKVKGGSLYSDKGSFGGAYNSSSLQSSMQKFRNIVHGGLEGTNLSQKNAELIISVIEPHLKNLPIGAELAYTTKASMREKLYRYVQEGKLSPEDFEDAKKIIELF</sequence>